<name>A0AA38ZUG7_VITRO</name>
<dbReference type="EMBL" id="JARBHA010000008">
    <property type="protein sequence ID" value="KAJ9695135.1"/>
    <property type="molecule type" value="Genomic_DNA"/>
</dbReference>
<feature type="transmembrane region" description="Helical" evidence="7">
    <location>
        <begin position="126"/>
        <end position="145"/>
    </location>
</feature>
<evidence type="ECO:0000256" key="2">
    <source>
        <dbReference type="ARBA" id="ARBA00007863"/>
    </source>
</evidence>
<protein>
    <recommendedName>
        <fullName evidence="10">Solute carrier family 35 member F2</fullName>
    </recommendedName>
</protein>
<feature type="transmembrane region" description="Helical" evidence="7">
    <location>
        <begin position="303"/>
        <end position="319"/>
    </location>
</feature>
<evidence type="ECO:0000256" key="5">
    <source>
        <dbReference type="ARBA" id="ARBA00022989"/>
    </source>
</evidence>
<comment type="caution">
    <text evidence="8">The sequence shown here is derived from an EMBL/GenBank/DDBJ whole genome shotgun (WGS) entry which is preliminary data.</text>
</comment>
<organism evidence="8 9">
    <name type="scientific">Vitis rotundifolia</name>
    <name type="common">Muscadine grape</name>
    <dbReference type="NCBI Taxonomy" id="103349"/>
    <lineage>
        <taxon>Eukaryota</taxon>
        <taxon>Viridiplantae</taxon>
        <taxon>Streptophyta</taxon>
        <taxon>Embryophyta</taxon>
        <taxon>Tracheophyta</taxon>
        <taxon>Spermatophyta</taxon>
        <taxon>Magnoliopsida</taxon>
        <taxon>eudicotyledons</taxon>
        <taxon>Gunneridae</taxon>
        <taxon>Pentapetalae</taxon>
        <taxon>rosids</taxon>
        <taxon>Vitales</taxon>
        <taxon>Vitaceae</taxon>
        <taxon>Viteae</taxon>
        <taxon>Vitis</taxon>
    </lineage>
</organism>
<dbReference type="Proteomes" id="UP001168098">
    <property type="component" value="Unassembled WGS sequence"/>
</dbReference>
<feature type="transmembrane region" description="Helical" evidence="7">
    <location>
        <begin position="154"/>
        <end position="177"/>
    </location>
</feature>
<dbReference type="InterPro" id="IPR009262">
    <property type="entry name" value="SLC35_F1/F2/F6"/>
</dbReference>
<evidence type="ECO:0000256" key="6">
    <source>
        <dbReference type="ARBA" id="ARBA00023136"/>
    </source>
</evidence>
<evidence type="ECO:0000313" key="9">
    <source>
        <dbReference type="Proteomes" id="UP001168098"/>
    </source>
</evidence>
<dbReference type="GO" id="GO:0022857">
    <property type="term" value="F:transmembrane transporter activity"/>
    <property type="evidence" value="ECO:0007669"/>
    <property type="project" value="InterPro"/>
</dbReference>
<keyword evidence="6 7" id="KW-0472">Membrane</keyword>
<dbReference type="PANTHER" id="PTHR14233:SF18">
    <property type="entry name" value="OS05G0444300 PROTEIN"/>
    <property type="match status" value="1"/>
</dbReference>
<keyword evidence="5 7" id="KW-1133">Transmembrane helix</keyword>
<comment type="similarity">
    <text evidence="2">Belongs to the SLC35F solute transporter family.</text>
</comment>
<gene>
    <name evidence="8" type="ORF">PVL29_010570</name>
</gene>
<keyword evidence="3" id="KW-0813">Transport</keyword>
<evidence type="ECO:0008006" key="10">
    <source>
        <dbReference type="Google" id="ProtNLM"/>
    </source>
</evidence>
<evidence type="ECO:0000256" key="7">
    <source>
        <dbReference type="SAM" id="Phobius"/>
    </source>
</evidence>
<evidence type="ECO:0000256" key="3">
    <source>
        <dbReference type="ARBA" id="ARBA00022448"/>
    </source>
</evidence>
<feature type="transmembrane region" description="Helical" evidence="7">
    <location>
        <begin position="248"/>
        <end position="270"/>
    </location>
</feature>
<feature type="transmembrane region" description="Helical" evidence="7">
    <location>
        <begin position="67"/>
        <end position="85"/>
    </location>
</feature>
<dbReference type="InterPro" id="IPR052221">
    <property type="entry name" value="SLC35F_Transporter"/>
</dbReference>
<feature type="transmembrane region" description="Helical" evidence="7">
    <location>
        <begin position="35"/>
        <end position="55"/>
    </location>
</feature>
<evidence type="ECO:0000256" key="4">
    <source>
        <dbReference type="ARBA" id="ARBA00022692"/>
    </source>
</evidence>
<sequence length="356" mass="39890">MYAINSWWRGNEVLLRWKSNEFVLRWIRNERLLRNAYALFLGQVVSFLVAFSSFFSSSVIDLGVNVPLTQSFFAYLSLVLVFGTIRLSRRQNIRVSWIWYLFLGFVDVQGNYLVKKAYQYSSVTSVTLLDCWTIPWAMIFTWIVLGTRYSLRQFFGAALCVAGLASVFLSDAGVGGGDGSKPLLGDTLVVAGTLFVAMSNVGEEFCVKKKDSIEVVAMIGAFGLLVSACEIYIMEFETLKSIKWSPDIILGLAGHVVSTFLFYTLVPFLLKISGATMLSLSLLTSDLWAVVIRVYFYHQKVDWLYYLSFATITIGLIIYSKDEGSSNLSAFEDQNLNAQYQELNEGSAGCKNETSS</sequence>
<keyword evidence="9" id="KW-1185">Reference proteome</keyword>
<dbReference type="SUPFAM" id="SSF103481">
    <property type="entry name" value="Multidrug resistance efflux transporter EmrE"/>
    <property type="match status" value="2"/>
</dbReference>
<dbReference type="GO" id="GO:0016020">
    <property type="term" value="C:membrane"/>
    <property type="evidence" value="ECO:0007669"/>
    <property type="project" value="UniProtKB-SubCell"/>
</dbReference>
<dbReference type="Pfam" id="PF06027">
    <property type="entry name" value="SLC35F"/>
    <property type="match status" value="1"/>
</dbReference>
<dbReference type="InterPro" id="IPR037185">
    <property type="entry name" value="EmrE-like"/>
</dbReference>
<evidence type="ECO:0000256" key="1">
    <source>
        <dbReference type="ARBA" id="ARBA00004141"/>
    </source>
</evidence>
<dbReference type="AlphaFoldDB" id="A0AA38ZUG7"/>
<accession>A0AA38ZUG7</accession>
<feature type="transmembrane region" description="Helical" evidence="7">
    <location>
        <begin position="213"/>
        <end position="233"/>
    </location>
</feature>
<keyword evidence="4 7" id="KW-0812">Transmembrane</keyword>
<comment type="subcellular location">
    <subcellularLocation>
        <location evidence="1">Membrane</location>
        <topology evidence="1">Multi-pass membrane protein</topology>
    </subcellularLocation>
</comment>
<reference evidence="8 9" key="1">
    <citation type="journal article" date="2023" name="BMC Biotechnol.">
        <title>Vitis rotundifolia cv Carlos genome sequencing.</title>
        <authorList>
            <person name="Huff M."/>
            <person name="Hulse-Kemp A."/>
            <person name="Scheffler B."/>
            <person name="Youngblood R."/>
            <person name="Simpson S."/>
            <person name="Babiker E."/>
            <person name="Staton M."/>
        </authorList>
    </citation>
    <scope>NUCLEOTIDE SEQUENCE [LARGE SCALE GENOMIC DNA]</scope>
    <source>
        <tissue evidence="8">Leaf</tissue>
    </source>
</reference>
<dbReference type="PANTHER" id="PTHR14233">
    <property type="entry name" value="DUF914-RELATED"/>
    <property type="match status" value="1"/>
</dbReference>
<feature type="transmembrane region" description="Helical" evidence="7">
    <location>
        <begin position="97"/>
        <end position="114"/>
    </location>
</feature>
<proteinExistence type="inferred from homology"/>
<evidence type="ECO:0000313" key="8">
    <source>
        <dbReference type="EMBL" id="KAJ9695135.1"/>
    </source>
</evidence>
<feature type="transmembrane region" description="Helical" evidence="7">
    <location>
        <begin position="277"/>
        <end position="297"/>
    </location>
</feature>